<proteinExistence type="predicted"/>
<dbReference type="AlphaFoldDB" id="A0AAU9W5H1"/>
<name>A0AAU9W5H1_9CNID</name>
<feature type="signal peptide" evidence="1">
    <location>
        <begin position="1"/>
        <end position="21"/>
    </location>
</feature>
<evidence type="ECO:0000313" key="3">
    <source>
        <dbReference type="Proteomes" id="UP001159428"/>
    </source>
</evidence>
<protein>
    <submittedName>
        <fullName evidence="2">Uncharacterized protein</fullName>
    </submittedName>
</protein>
<dbReference type="EMBL" id="CALNXJ010000009">
    <property type="protein sequence ID" value="CAH3104561.1"/>
    <property type="molecule type" value="Genomic_DNA"/>
</dbReference>
<dbReference type="Proteomes" id="UP001159428">
    <property type="component" value="Unassembled WGS sequence"/>
</dbReference>
<keyword evidence="3" id="KW-1185">Reference proteome</keyword>
<accession>A0AAU9W5H1</accession>
<sequence>MKTLNILAVFCLMALLHNAMAFPRLLGKYDEVSADETNILENILDQRGTDFGDMVDESNFEDDYLRRREPMPLKCRWCLVLKSEKECADRCSL</sequence>
<evidence type="ECO:0000256" key="1">
    <source>
        <dbReference type="SAM" id="SignalP"/>
    </source>
</evidence>
<gene>
    <name evidence="2" type="ORF">PMEA_00034791</name>
</gene>
<comment type="caution">
    <text evidence="2">The sequence shown here is derived from an EMBL/GenBank/DDBJ whole genome shotgun (WGS) entry which is preliminary data.</text>
</comment>
<feature type="chain" id="PRO_5043908566" evidence="1">
    <location>
        <begin position="22"/>
        <end position="93"/>
    </location>
</feature>
<keyword evidence="1" id="KW-0732">Signal</keyword>
<organism evidence="2 3">
    <name type="scientific">Pocillopora meandrina</name>
    <dbReference type="NCBI Taxonomy" id="46732"/>
    <lineage>
        <taxon>Eukaryota</taxon>
        <taxon>Metazoa</taxon>
        <taxon>Cnidaria</taxon>
        <taxon>Anthozoa</taxon>
        <taxon>Hexacorallia</taxon>
        <taxon>Scleractinia</taxon>
        <taxon>Astrocoeniina</taxon>
        <taxon>Pocilloporidae</taxon>
        <taxon>Pocillopora</taxon>
    </lineage>
</organism>
<reference evidence="2 3" key="1">
    <citation type="submission" date="2022-05" db="EMBL/GenBank/DDBJ databases">
        <authorList>
            <consortium name="Genoscope - CEA"/>
            <person name="William W."/>
        </authorList>
    </citation>
    <scope>NUCLEOTIDE SEQUENCE [LARGE SCALE GENOMIC DNA]</scope>
</reference>
<evidence type="ECO:0000313" key="2">
    <source>
        <dbReference type="EMBL" id="CAH3104561.1"/>
    </source>
</evidence>